<keyword evidence="3 5" id="KW-1133">Transmembrane helix</keyword>
<dbReference type="Pfam" id="PF06271">
    <property type="entry name" value="RDD"/>
    <property type="match status" value="1"/>
</dbReference>
<dbReference type="GeneID" id="93133699"/>
<name>A0A7T7V053_9FLAO</name>
<dbReference type="AlphaFoldDB" id="A0A7T7V053"/>
<evidence type="ECO:0000256" key="4">
    <source>
        <dbReference type="ARBA" id="ARBA00023136"/>
    </source>
</evidence>
<sequence length="131" mass="15922">MEDKIIDFFRRGLAYIFDIYFITTSQIIIFSLYRYISSDLFRLSLLYIIQNFRFLFLINTLLYFFLCEYIFSKTLGKKIFKLKIVYNKNRLLSAIIRTLIRLFPFDLFFILIPKYKPLHDILAKTEVIKRG</sequence>
<comment type="subcellular location">
    <subcellularLocation>
        <location evidence="1">Membrane</location>
        <topology evidence="1">Multi-pass membrane protein</topology>
    </subcellularLocation>
</comment>
<evidence type="ECO:0000313" key="8">
    <source>
        <dbReference type="Proteomes" id="UP000595426"/>
    </source>
</evidence>
<keyword evidence="4 5" id="KW-0472">Membrane</keyword>
<keyword evidence="8" id="KW-1185">Reference proteome</keyword>
<protein>
    <submittedName>
        <fullName evidence="7">RDD family protein</fullName>
    </submittedName>
</protein>
<feature type="transmembrane region" description="Helical" evidence="5">
    <location>
        <begin position="91"/>
        <end position="112"/>
    </location>
</feature>
<reference evidence="7 8" key="1">
    <citation type="submission" date="2020-12" db="EMBL/GenBank/DDBJ databases">
        <title>FDA dAtabase for Regulatory Grade micrObial Sequences (FDA-ARGOS): Supporting development and validation of Infectious Disease Dx tests.</title>
        <authorList>
            <person name="Kerrigan L."/>
            <person name="Long C."/>
            <person name="Tallon L."/>
            <person name="Sadzewicz L."/>
            <person name="Zhao X."/>
            <person name="Boylan J."/>
            <person name="Ott S."/>
            <person name="Bowen H."/>
            <person name="Vavikolanu K."/>
            <person name="Mehta A."/>
            <person name="Aluvathingal J."/>
            <person name="Nadendla S."/>
            <person name="Yan Y."/>
            <person name="Sichtig H."/>
        </authorList>
    </citation>
    <scope>NUCLEOTIDE SEQUENCE [LARGE SCALE GENOMIC DNA]</scope>
    <source>
        <strain evidence="7 8">FDAARGOS_1031</strain>
    </source>
</reference>
<feature type="domain" description="RDD" evidence="6">
    <location>
        <begin position="8"/>
        <end position="111"/>
    </location>
</feature>
<gene>
    <name evidence="7" type="ORF">I6H88_02190</name>
</gene>
<evidence type="ECO:0000259" key="6">
    <source>
        <dbReference type="Pfam" id="PF06271"/>
    </source>
</evidence>
<evidence type="ECO:0000256" key="5">
    <source>
        <dbReference type="SAM" id="Phobius"/>
    </source>
</evidence>
<dbReference type="InterPro" id="IPR010432">
    <property type="entry name" value="RDD"/>
</dbReference>
<evidence type="ECO:0000256" key="3">
    <source>
        <dbReference type="ARBA" id="ARBA00022989"/>
    </source>
</evidence>
<dbReference type="GO" id="GO:0016020">
    <property type="term" value="C:membrane"/>
    <property type="evidence" value="ECO:0007669"/>
    <property type="project" value="UniProtKB-SubCell"/>
</dbReference>
<organism evidence="7 8">
    <name type="scientific">Elizabethkingia bruuniana</name>
    <dbReference type="NCBI Taxonomy" id="1756149"/>
    <lineage>
        <taxon>Bacteria</taxon>
        <taxon>Pseudomonadati</taxon>
        <taxon>Bacteroidota</taxon>
        <taxon>Flavobacteriia</taxon>
        <taxon>Flavobacteriales</taxon>
        <taxon>Weeksellaceae</taxon>
        <taxon>Elizabethkingia</taxon>
    </lineage>
</organism>
<dbReference type="RefSeq" id="WP_157877530.1">
    <property type="nucleotide sequence ID" value="NZ_CAJJUP010000002.1"/>
</dbReference>
<accession>A0A7T7V053</accession>
<evidence type="ECO:0000256" key="1">
    <source>
        <dbReference type="ARBA" id="ARBA00004141"/>
    </source>
</evidence>
<feature type="transmembrane region" description="Helical" evidence="5">
    <location>
        <begin position="12"/>
        <end position="36"/>
    </location>
</feature>
<dbReference type="Proteomes" id="UP000595426">
    <property type="component" value="Chromosome"/>
</dbReference>
<dbReference type="EMBL" id="CP067018">
    <property type="protein sequence ID" value="QQN59416.1"/>
    <property type="molecule type" value="Genomic_DNA"/>
</dbReference>
<keyword evidence="2 5" id="KW-0812">Transmembrane</keyword>
<proteinExistence type="predicted"/>
<feature type="transmembrane region" description="Helical" evidence="5">
    <location>
        <begin position="48"/>
        <end position="71"/>
    </location>
</feature>
<evidence type="ECO:0000313" key="7">
    <source>
        <dbReference type="EMBL" id="QQN59416.1"/>
    </source>
</evidence>
<evidence type="ECO:0000256" key="2">
    <source>
        <dbReference type="ARBA" id="ARBA00022692"/>
    </source>
</evidence>